<proteinExistence type="predicted"/>
<dbReference type="EMBL" id="CM037026">
    <property type="protein sequence ID" value="KAH7659613.1"/>
    <property type="molecule type" value="Genomic_DNA"/>
</dbReference>
<organism evidence="1 2">
    <name type="scientific">Dioscorea alata</name>
    <name type="common">Purple yam</name>
    <dbReference type="NCBI Taxonomy" id="55571"/>
    <lineage>
        <taxon>Eukaryota</taxon>
        <taxon>Viridiplantae</taxon>
        <taxon>Streptophyta</taxon>
        <taxon>Embryophyta</taxon>
        <taxon>Tracheophyta</taxon>
        <taxon>Spermatophyta</taxon>
        <taxon>Magnoliopsida</taxon>
        <taxon>Liliopsida</taxon>
        <taxon>Dioscoreales</taxon>
        <taxon>Dioscoreaceae</taxon>
        <taxon>Dioscorea</taxon>
    </lineage>
</organism>
<keyword evidence="1" id="KW-0808">Transferase</keyword>
<dbReference type="Proteomes" id="UP000827976">
    <property type="component" value="Chromosome 16"/>
</dbReference>
<gene>
    <name evidence="1" type="ORF">IHE45_16G041600</name>
</gene>
<protein>
    <submittedName>
        <fullName evidence="1">Reverse transcriptase zinc-binding domain-containing protein</fullName>
    </submittedName>
</protein>
<evidence type="ECO:0000313" key="1">
    <source>
        <dbReference type="EMBL" id="KAH7659613.1"/>
    </source>
</evidence>
<sequence>MVSDIDSVRIIKDVLLHFQGALGLKPNLQKSYVYFNGAPATVRSGIINLLCFKEGSLPVKYLGIPLFSSRLKKEYCQELISKISARILNWSAKALSYAGRLQLINVVLLSMHSHWSSLFLLPICVELIQTKPTLWATWVIKYKLRKISFWGITKKVDSSWSWRQLLKIRDVFKGFFEYKLGDGCTFSFWYDPWCHGSSLVDLFPWINDSRDTICWKYDKRGFSIASACKILTQNDQKVKWARLVWAKGHVPRYSFIFWLAVQNRLLTRDKLYSWRTIDSEMCVLCNDAKEEISHFFFLMQIFSRRISLFQRKTCGKSMLSRVRKVALSTCVYMIWKARNCLVFQQKQPSFDKVFKEIQEVLVMLYSDFYNRI</sequence>
<reference evidence="2" key="1">
    <citation type="journal article" date="2022" name="Nat. Commun.">
        <title>Chromosome evolution and the genetic basis of agronomically important traits in greater yam.</title>
        <authorList>
            <person name="Bredeson J.V."/>
            <person name="Lyons J.B."/>
            <person name="Oniyinde I.O."/>
            <person name="Okereke N.R."/>
            <person name="Kolade O."/>
            <person name="Nnabue I."/>
            <person name="Nwadili C.O."/>
            <person name="Hribova E."/>
            <person name="Parker M."/>
            <person name="Nwogha J."/>
            <person name="Shu S."/>
            <person name="Carlson J."/>
            <person name="Kariba R."/>
            <person name="Muthemba S."/>
            <person name="Knop K."/>
            <person name="Barton G.J."/>
            <person name="Sherwood A.V."/>
            <person name="Lopez-Montes A."/>
            <person name="Asiedu R."/>
            <person name="Jamnadass R."/>
            <person name="Muchugi A."/>
            <person name="Goodstein D."/>
            <person name="Egesi C.N."/>
            <person name="Featherston J."/>
            <person name="Asfaw A."/>
            <person name="Simpson G.G."/>
            <person name="Dolezel J."/>
            <person name="Hendre P.S."/>
            <person name="Van Deynze A."/>
            <person name="Kumar P.L."/>
            <person name="Obidiegwu J.E."/>
            <person name="Bhattacharjee R."/>
            <person name="Rokhsar D.S."/>
        </authorList>
    </citation>
    <scope>NUCLEOTIDE SEQUENCE [LARGE SCALE GENOMIC DNA]</scope>
    <source>
        <strain evidence="2">cv. TDa95/00328</strain>
    </source>
</reference>
<name>A0ACB7UH09_DIOAL</name>
<keyword evidence="1" id="KW-0548">Nucleotidyltransferase</keyword>
<comment type="caution">
    <text evidence="1">The sequence shown here is derived from an EMBL/GenBank/DDBJ whole genome shotgun (WGS) entry which is preliminary data.</text>
</comment>
<evidence type="ECO:0000313" key="2">
    <source>
        <dbReference type="Proteomes" id="UP000827976"/>
    </source>
</evidence>
<keyword evidence="1" id="KW-0695">RNA-directed DNA polymerase</keyword>
<accession>A0ACB7UH09</accession>
<keyword evidence="2" id="KW-1185">Reference proteome</keyword>